<protein>
    <submittedName>
        <fullName evidence="2">Zinc finger MYM-type protein 1-like</fullName>
    </submittedName>
</protein>
<comment type="caution">
    <text evidence="2">The sequence shown here is derived from an EMBL/GenBank/DDBJ whole genome shotgun (WGS) entry which is preliminary data.</text>
</comment>
<dbReference type="InterPro" id="IPR012337">
    <property type="entry name" value="RNaseH-like_sf"/>
</dbReference>
<keyword evidence="3" id="KW-1185">Reference proteome</keyword>
<organism evidence="2 3">
    <name type="scientific">Scomber scombrus</name>
    <name type="common">Atlantic mackerel</name>
    <name type="synonym">Scomber vernalis</name>
    <dbReference type="NCBI Taxonomy" id="13677"/>
    <lineage>
        <taxon>Eukaryota</taxon>
        <taxon>Metazoa</taxon>
        <taxon>Chordata</taxon>
        <taxon>Craniata</taxon>
        <taxon>Vertebrata</taxon>
        <taxon>Euteleostomi</taxon>
        <taxon>Actinopterygii</taxon>
        <taxon>Neopterygii</taxon>
        <taxon>Teleostei</taxon>
        <taxon>Neoteleostei</taxon>
        <taxon>Acanthomorphata</taxon>
        <taxon>Pelagiaria</taxon>
        <taxon>Scombriformes</taxon>
        <taxon>Scombridae</taxon>
        <taxon>Scomber</taxon>
    </lineage>
</organism>
<dbReference type="SUPFAM" id="SSF53098">
    <property type="entry name" value="Ribonuclease H-like"/>
    <property type="match status" value="1"/>
</dbReference>
<dbReference type="Proteomes" id="UP001314229">
    <property type="component" value="Unassembled WGS sequence"/>
</dbReference>
<sequence length="331" mass="37445">AFPSTLIDGKYRSFNARWYERFNWIEYSQSKDLIFCKACRHFPEQHTEATFTKEGFKNWKRIGQVCEKHQTSKVHASALVKLLSYKQSHTNQGSGIVLNQMHRDSISFIERNREHVKVVLDVVMQCAKMEIPLRGHRETQEALNKGNFLALFEFISKKTKTEMQEQPRPTYFAILADEFKDVSKRELVAVCVRFIHCGTIKEHALGFVKTADLSAQGISRRILEILEPLGLDPSLCVGFCFDGASVMSGHRGGVQAILKETFPKAVYVHCNSHRLNLVLCAAAQASGHEYFFHCHQSDTQLLHWGPEARLVCGASEGDASRTLLQGAGKVM</sequence>
<evidence type="ECO:0000259" key="1">
    <source>
        <dbReference type="SMART" id="SM00597"/>
    </source>
</evidence>
<dbReference type="AlphaFoldDB" id="A0AAV1PCM6"/>
<dbReference type="SMART" id="SM00597">
    <property type="entry name" value="ZnF_TTF"/>
    <property type="match status" value="1"/>
</dbReference>
<accession>A0AAV1PCM6</accession>
<dbReference type="EMBL" id="CAWUFR010000131">
    <property type="protein sequence ID" value="CAK6969183.1"/>
    <property type="molecule type" value="Genomic_DNA"/>
</dbReference>
<evidence type="ECO:0000313" key="2">
    <source>
        <dbReference type="EMBL" id="CAK6969183.1"/>
    </source>
</evidence>
<evidence type="ECO:0000313" key="3">
    <source>
        <dbReference type="Proteomes" id="UP001314229"/>
    </source>
</evidence>
<name>A0AAV1PCM6_SCOSC</name>
<dbReference type="Pfam" id="PF25431">
    <property type="entry name" value="zf-C17orf113"/>
    <property type="match status" value="1"/>
</dbReference>
<feature type="non-terminal residue" evidence="2">
    <location>
        <position position="1"/>
    </location>
</feature>
<feature type="domain" description="TTF-type" evidence="1">
    <location>
        <begin position="10"/>
        <end position="91"/>
    </location>
</feature>
<reference evidence="2 3" key="1">
    <citation type="submission" date="2024-01" db="EMBL/GenBank/DDBJ databases">
        <authorList>
            <person name="Alioto T."/>
            <person name="Alioto T."/>
            <person name="Gomez Garrido J."/>
        </authorList>
    </citation>
    <scope>NUCLEOTIDE SEQUENCE [LARGE SCALE GENOMIC DNA]</scope>
</reference>
<proteinExistence type="predicted"/>
<dbReference type="InterPro" id="IPR057456">
    <property type="entry name" value="Znf_C17orf113"/>
</dbReference>
<dbReference type="InterPro" id="IPR006580">
    <property type="entry name" value="Znf_TTF"/>
</dbReference>
<gene>
    <name evidence="2" type="ORF">FSCOSCO3_A034449</name>
</gene>
<dbReference type="PANTHER" id="PTHR45749">
    <property type="match status" value="1"/>
</dbReference>
<dbReference type="PANTHER" id="PTHR45749:SF37">
    <property type="entry name" value="OS05G0311600 PROTEIN"/>
    <property type="match status" value="1"/>
</dbReference>